<organism evidence="2 3">
    <name type="scientific">Methanohalophilus halophilus</name>
    <dbReference type="NCBI Taxonomy" id="2177"/>
    <lineage>
        <taxon>Archaea</taxon>
        <taxon>Methanobacteriati</taxon>
        <taxon>Methanobacteriota</taxon>
        <taxon>Stenosarchaea group</taxon>
        <taxon>Methanomicrobia</taxon>
        <taxon>Methanosarcinales</taxon>
        <taxon>Methanosarcinaceae</taxon>
        <taxon>Methanohalophilus</taxon>
    </lineage>
</organism>
<feature type="transmembrane region" description="Helical" evidence="1">
    <location>
        <begin position="12"/>
        <end position="34"/>
    </location>
</feature>
<dbReference type="Pfam" id="PF23958">
    <property type="entry name" value="DUF7287"/>
    <property type="match status" value="1"/>
</dbReference>
<reference evidence="2 3" key="1">
    <citation type="submission" date="2016-10" db="EMBL/GenBank/DDBJ databases">
        <authorList>
            <person name="de Groot N.N."/>
        </authorList>
    </citation>
    <scope>NUCLEOTIDE SEQUENCE [LARGE SCALE GENOMIC DNA]</scope>
    <source>
        <strain evidence="2 3">Z-7982</strain>
    </source>
</reference>
<dbReference type="EMBL" id="FNMU01000003">
    <property type="protein sequence ID" value="SDW56660.1"/>
    <property type="molecule type" value="Genomic_DNA"/>
</dbReference>
<evidence type="ECO:0000256" key="1">
    <source>
        <dbReference type="SAM" id="Phobius"/>
    </source>
</evidence>
<dbReference type="Proteomes" id="UP000198669">
    <property type="component" value="Unassembled WGS sequence"/>
</dbReference>
<dbReference type="InterPro" id="IPR056613">
    <property type="entry name" value="DUF7287"/>
</dbReference>
<keyword evidence="1" id="KW-0812">Transmembrane</keyword>
<gene>
    <name evidence="2" type="ORF">SAMN04515625_1212</name>
</gene>
<evidence type="ECO:0000313" key="2">
    <source>
        <dbReference type="EMBL" id="SDW56660.1"/>
    </source>
</evidence>
<protein>
    <submittedName>
        <fullName evidence="2">Uncharacterized protein</fullName>
    </submittedName>
</protein>
<proteinExistence type="predicted"/>
<accession>A0A1H2UKR6</accession>
<keyword evidence="1" id="KW-0472">Membrane</keyword>
<name>A0A1H2UKR6_9EURY</name>
<dbReference type="AlphaFoldDB" id="A0A1H2UKR6"/>
<keyword evidence="1" id="KW-1133">Transmembrane helix</keyword>
<sequence>MISSMKDESGQIAIDFLAGLALFLIALTFTVQFVPGLFSTISSSDEDLSIISYRTATILSEDPGWWDEKSGVPNSTGTDWEDHTDHVFRLGFAEDSSHQSRTTNKPNILNYSKIESTKGLNEDEIITMLGLFDNINGARIEYEYNISILQNGIPVRIGNQTATFGTQSPSRDNVFQTKRLVLVEKGEIANFSADDLKAFSSNDDMAILNITGTIEKNIIVQISGFNVTNNTSYMNSKLNGDLLIQDSQNYSAYIKKDGSNDFRPYTDPINPNDTLKLVYYQDIFNETHNQLGINFSEMNIAPGPPYIEYADYAKQHYEKAELVVKVWR</sequence>
<evidence type="ECO:0000313" key="3">
    <source>
        <dbReference type="Proteomes" id="UP000198669"/>
    </source>
</evidence>